<evidence type="ECO:0000256" key="1">
    <source>
        <dbReference type="SAM" id="SignalP"/>
    </source>
</evidence>
<dbReference type="Proteomes" id="UP000257109">
    <property type="component" value="Unassembled WGS sequence"/>
</dbReference>
<evidence type="ECO:0008006" key="4">
    <source>
        <dbReference type="Google" id="ProtNLM"/>
    </source>
</evidence>
<accession>A0A371FQR6</accession>
<dbReference type="InterPro" id="IPR012337">
    <property type="entry name" value="RNaseH-like_sf"/>
</dbReference>
<dbReference type="GO" id="GO:0003676">
    <property type="term" value="F:nucleic acid binding"/>
    <property type="evidence" value="ECO:0007669"/>
    <property type="project" value="InterPro"/>
</dbReference>
<feature type="non-terminal residue" evidence="2">
    <location>
        <position position="1"/>
    </location>
</feature>
<sequence length="206" mass="24197">MYQSGWRQWLYLLMMPRVLSSFKRKIFSLVLAHLEQSLVMVAIMYHQQTSGQVEISNRELKRILEQTVSMSRKDWSLKLDDVLWAYRTTFKTLRGMWPYKLIDTCSMNKSTRPYGLSSFQILILTLQVMSWMSFTLELKRIPSCLRKRQRSGMTTIFGNVSLVRRENALAQARDVNNYSQDKKEHDRANGIALLSARPCQMEHNHA</sequence>
<proteinExistence type="predicted"/>
<dbReference type="SUPFAM" id="SSF53098">
    <property type="entry name" value="Ribonuclease H-like"/>
    <property type="match status" value="1"/>
</dbReference>
<dbReference type="Gene3D" id="3.30.420.10">
    <property type="entry name" value="Ribonuclease H-like superfamily/Ribonuclease H"/>
    <property type="match status" value="1"/>
</dbReference>
<organism evidence="2 3">
    <name type="scientific">Mucuna pruriens</name>
    <name type="common">Velvet bean</name>
    <name type="synonym">Dolichos pruriens</name>
    <dbReference type="NCBI Taxonomy" id="157652"/>
    <lineage>
        <taxon>Eukaryota</taxon>
        <taxon>Viridiplantae</taxon>
        <taxon>Streptophyta</taxon>
        <taxon>Embryophyta</taxon>
        <taxon>Tracheophyta</taxon>
        <taxon>Spermatophyta</taxon>
        <taxon>Magnoliopsida</taxon>
        <taxon>eudicotyledons</taxon>
        <taxon>Gunneridae</taxon>
        <taxon>Pentapetalae</taxon>
        <taxon>rosids</taxon>
        <taxon>fabids</taxon>
        <taxon>Fabales</taxon>
        <taxon>Fabaceae</taxon>
        <taxon>Papilionoideae</taxon>
        <taxon>50 kb inversion clade</taxon>
        <taxon>NPAAA clade</taxon>
        <taxon>indigoferoid/millettioid clade</taxon>
        <taxon>Phaseoleae</taxon>
        <taxon>Mucuna</taxon>
    </lineage>
</organism>
<dbReference type="EMBL" id="QJKJ01008143">
    <property type="protein sequence ID" value="RDX80679.1"/>
    <property type="molecule type" value="Genomic_DNA"/>
</dbReference>
<evidence type="ECO:0000313" key="3">
    <source>
        <dbReference type="Proteomes" id="UP000257109"/>
    </source>
</evidence>
<protein>
    <recommendedName>
        <fullName evidence="4">Integrase catalytic domain-containing protein</fullName>
    </recommendedName>
</protein>
<comment type="caution">
    <text evidence="2">The sequence shown here is derived from an EMBL/GenBank/DDBJ whole genome shotgun (WGS) entry which is preliminary data.</text>
</comment>
<feature type="chain" id="PRO_5016723145" description="Integrase catalytic domain-containing protein" evidence="1">
    <location>
        <begin position="22"/>
        <end position="206"/>
    </location>
</feature>
<name>A0A371FQR6_MUCPR</name>
<keyword evidence="1" id="KW-0732">Signal</keyword>
<keyword evidence="3" id="KW-1185">Reference proteome</keyword>
<feature type="signal peptide" evidence="1">
    <location>
        <begin position="1"/>
        <end position="21"/>
    </location>
</feature>
<reference evidence="2" key="1">
    <citation type="submission" date="2018-05" db="EMBL/GenBank/DDBJ databases">
        <title>Draft genome of Mucuna pruriens seed.</title>
        <authorList>
            <person name="Nnadi N.E."/>
            <person name="Vos R."/>
            <person name="Hasami M.H."/>
            <person name="Devisetty U.K."/>
            <person name="Aguiy J.C."/>
        </authorList>
    </citation>
    <scope>NUCLEOTIDE SEQUENCE [LARGE SCALE GENOMIC DNA]</scope>
    <source>
        <strain evidence="2">JCA_2017</strain>
    </source>
</reference>
<gene>
    <name evidence="2" type="ORF">CR513_38746</name>
</gene>
<dbReference type="InterPro" id="IPR036397">
    <property type="entry name" value="RNaseH_sf"/>
</dbReference>
<evidence type="ECO:0000313" key="2">
    <source>
        <dbReference type="EMBL" id="RDX80679.1"/>
    </source>
</evidence>
<dbReference type="AlphaFoldDB" id="A0A371FQR6"/>